<accession>A0A5B7JYS5</accession>
<evidence type="ECO:0000313" key="1">
    <source>
        <dbReference type="EMBL" id="MPC99735.1"/>
    </source>
</evidence>
<dbReference type="Proteomes" id="UP000324222">
    <property type="component" value="Unassembled WGS sequence"/>
</dbReference>
<organism evidence="1 2">
    <name type="scientific">Portunus trituberculatus</name>
    <name type="common">Swimming crab</name>
    <name type="synonym">Neptunus trituberculatus</name>
    <dbReference type="NCBI Taxonomy" id="210409"/>
    <lineage>
        <taxon>Eukaryota</taxon>
        <taxon>Metazoa</taxon>
        <taxon>Ecdysozoa</taxon>
        <taxon>Arthropoda</taxon>
        <taxon>Crustacea</taxon>
        <taxon>Multicrustacea</taxon>
        <taxon>Malacostraca</taxon>
        <taxon>Eumalacostraca</taxon>
        <taxon>Eucarida</taxon>
        <taxon>Decapoda</taxon>
        <taxon>Pleocyemata</taxon>
        <taxon>Brachyura</taxon>
        <taxon>Eubrachyura</taxon>
        <taxon>Portunoidea</taxon>
        <taxon>Portunidae</taxon>
        <taxon>Portuninae</taxon>
        <taxon>Portunus</taxon>
    </lineage>
</organism>
<dbReference type="EMBL" id="VSRR010119600">
    <property type="protein sequence ID" value="MPC99735.1"/>
    <property type="molecule type" value="Genomic_DNA"/>
</dbReference>
<dbReference type="AlphaFoldDB" id="A0A5B7JYS5"/>
<comment type="caution">
    <text evidence="1">The sequence shown here is derived from an EMBL/GenBank/DDBJ whole genome shotgun (WGS) entry which is preliminary data.</text>
</comment>
<gene>
    <name evidence="1" type="ORF">E2C01_095166</name>
</gene>
<protein>
    <submittedName>
        <fullName evidence="1">Uncharacterized protein</fullName>
    </submittedName>
</protein>
<name>A0A5B7JYS5_PORTR</name>
<reference evidence="1 2" key="1">
    <citation type="submission" date="2019-05" db="EMBL/GenBank/DDBJ databases">
        <title>Another draft genome of Portunus trituberculatus and its Hox gene families provides insights of decapod evolution.</title>
        <authorList>
            <person name="Jeong J.-H."/>
            <person name="Song I."/>
            <person name="Kim S."/>
            <person name="Choi T."/>
            <person name="Kim D."/>
            <person name="Ryu S."/>
            <person name="Kim W."/>
        </authorList>
    </citation>
    <scope>NUCLEOTIDE SEQUENCE [LARGE SCALE GENOMIC DNA]</scope>
    <source>
        <tissue evidence="1">Muscle</tissue>
    </source>
</reference>
<evidence type="ECO:0000313" key="2">
    <source>
        <dbReference type="Proteomes" id="UP000324222"/>
    </source>
</evidence>
<proteinExistence type="predicted"/>
<sequence>MAALPSLLSLKLNSSLKPLLTTPLWMTLGLSLPQLLPLTFLCNDVFHALAGLIPWKAYGPDEVPPIVLKNCASVLPPCLAKLFQECQLTSTFPFCWKFAYI</sequence>
<keyword evidence="2" id="KW-1185">Reference proteome</keyword>